<sequence length="135" mass="15599">LFEILEINNAPCKPNDYKMIDIMKAVEKIDDNCILMCYKYGITVMPSLHKNNAPTIEHLRTACLGDNLVLIKKISKEYKMQLDEQCLENACTSGHNKIIDFIVKKCGIKITERCILNYANRNGNVFMKKLFTYME</sequence>
<evidence type="ECO:0000259" key="1">
    <source>
        <dbReference type="Pfam" id="PF11929"/>
    </source>
</evidence>
<reference evidence="2" key="1">
    <citation type="submission" date="2018-10" db="EMBL/GenBank/DDBJ databases">
        <title>Hidden diversity of soil giant viruses.</title>
        <authorList>
            <person name="Schulz F."/>
            <person name="Alteio L."/>
            <person name="Goudeau D."/>
            <person name="Ryan E.M."/>
            <person name="Malmstrom R.R."/>
            <person name="Blanchard J."/>
            <person name="Woyke T."/>
        </authorList>
    </citation>
    <scope>NUCLEOTIDE SEQUENCE</scope>
    <source>
        <strain evidence="2">HAV1</strain>
    </source>
</reference>
<organism evidence="2">
    <name type="scientific">Harvfovirus sp</name>
    <dbReference type="NCBI Taxonomy" id="2487768"/>
    <lineage>
        <taxon>Viruses</taxon>
        <taxon>Varidnaviria</taxon>
        <taxon>Bamfordvirae</taxon>
        <taxon>Nucleocytoviricota</taxon>
        <taxon>Megaviricetes</taxon>
        <taxon>Imitervirales</taxon>
        <taxon>Mimiviridae</taxon>
        <taxon>Klosneuvirinae</taxon>
    </lineage>
</organism>
<protein>
    <recommendedName>
        <fullName evidence="1">DUF3447 domain-containing protein</fullName>
    </recommendedName>
</protein>
<gene>
    <name evidence="2" type="ORF">Harvfovirus1_95</name>
</gene>
<name>A0A3G5A021_9VIRU</name>
<accession>A0A3G5A021</accession>
<feature type="domain" description="DUF3447" evidence="1">
    <location>
        <begin position="55"/>
        <end position="120"/>
    </location>
</feature>
<dbReference type="InterPro" id="IPR020683">
    <property type="entry name" value="DUF3447"/>
</dbReference>
<dbReference type="EMBL" id="MK072243">
    <property type="protein sequence ID" value="AYV80470.1"/>
    <property type="molecule type" value="Genomic_DNA"/>
</dbReference>
<evidence type="ECO:0000313" key="2">
    <source>
        <dbReference type="EMBL" id="AYV80470.1"/>
    </source>
</evidence>
<proteinExistence type="predicted"/>
<dbReference type="Pfam" id="PF11929">
    <property type="entry name" value="DUF3447"/>
    <property type="match status" value="1"/>
</dbReference>
<feature type="non-terminal residue" evidence="2">
    <location>
        <position position="1"/>
    </location>
</feature>